<evidence type="ECO:0000256" key="1">
    <source>
        <dbReference type="ARBA" id="ARBA00022490"/>
    </source>
</evidence>
<dbReference type="NCBIfam" id="TIGR00231">
    <property type="entry name" value="small_GTP"/>
    <property type="match status" value="1"/>
</dbReference>
<proteinExistence type="predicted"/>
<evidence type="ECO:0000256" key="4">
    <source>
        <dbReference type="ARBA" id="ARBA00022741"/>
    </source>
</evidence>
<dbReference type="SUPFAM" id="SSF52540">
    <property type="entry name" value="P-loop containing nucleoside triphosphate hydrolases"/>
    <property type="match status" value="1"/>
</dbReference>
<dbReference type="InterPro" id="IPR025867">
    <property type="entry name" value="MnmE_helical"/>
</dbReference>
<dbReference type="InterPro" id="IPR027368">
    <property type="entry name" value="MnmE_dom2"/>
</dbReference>
<keyword evidence="5" id="KW-0378">Hydrolase</keyword>
<evidence type="ECO:0000256" key="6">
    <source>
        <dbReference type="ARBA" id="ARBA00022842"/>
    </source>
</evidence>
<dbReference type="PROSITE" id="PS51709">
    <property type="entry name" value="G_TRME"/>
    <property type="match status" value="1"/>
</dbReference>
<feature type="domain" description="TrmE-type G" evidence="9">
    <location>
        <begin position="1"/>
        <end position="144"/>
    </location>
</feature>
<evidence type="ECO:0000313" key="11">
    <source>
        <dbReference type="Proteomes" id="UP000262878"/>
    </source>
</evidence>
<feature type="non-terminal residue" evidence="10">
    <location>
        <position position="1"/>
    </location>
</feature>
<name>A0A348WQG5_9GAMM</name>
<dbReference type="GO" id="GO:0002098">
    <property type="term" value="P:tRNA wobble uridine modification"/>
    <property type="evidence" value="ECO:0007669"/>
    <property type="project" value="TreeGrafter"/>
</dbReference>
<organism evidence="10 11">
    <name type="scientific">Idiomarina baltica</name>
    <dbReference type="NCBI Taxonomy" id="190892"/>
    <lineage>
        <taxon>Bacteria</taxon>
        <taxon>Pseudomonadati</taxon>
        <taxon>Pseudomonadota</taxon>
        <taxon>Gammaproteobacteria</taxon>
        <taxon>Alteromonadales</taxon>
        <taxon>Idiomarinaceae</taxon>
        <taxon>Idiomarina</taxon>
    </lineage>
</organism>
<dbReference type="GO" id="GO:0016787">
    <property type="term" value="F:hydrolase activity"/>
    <property type="evidence" value="ECO:0007669"/>
    <property type="project" value="UniProtKB-KW"/>
</dbReference>
<keyword evidence="4" id="KW-0547">Nucleotide-binding</keyword>
<dbReference type="EMBL" id="DMUP01000196">
    <property type="protein sequence ID" value="HAR56777.1"/>
    <property type="molecule type" value="Genomic_DNA"/>
</dbReference>
<keyword evidence="6" id="KW-0460">Magnesium</keyword>
<dbReference type="Pfam" id="PF12631">
    <property type="entry name" value="MnmE_helical"/>
    <property type="match status" value="1"/>
</dbReference>
<gene>
    <name evidence="10" type="primary">trmE</name>
    <name evidence="10" type="synonym">mnmE</name>
    <name evidence="10" type="synonym">thdF</name>
    <name evidence="10" type="ORF">DCR58_08340</name>
</gene>
<dbReference type="GO" id="GO:0005829">
    <property type="term" value="C:cytosol"/>
    <property type="evidence" value="ECO:0007669"/>
    <property type="project" value="TreeGrafter"/>
</dbReference>
<dbReference type="Gene3D" id="3.40.50.300">
    <property type="entry name" value="P-loop containing nucleotide triphosphate hydrolases"/>
    <property type="match status" value="1"/>
</dbReference>
<dbReference type="PANTHER" id="PTHR42714:SF2">
    <property type="entry name" value="TRNA MODIFICATION GTPASE GTPBP3, MITOCHONDRIAL"/>
    <property type="match status" value="1"/>
</dbReference>
<dbReference type="PANTHER" id="PTHR42714">
    <property type="entry name" value="TRNA MODIFICATION GTPASE GTPBP3"/>
    <property type="match status" value="1"/>
</dbReference>
<dbReference type="GO" id="GO:0005525">
    <property type="term" value="F:GTP binding"/>
    <property type="evidence" value="ECO:0007669"/>
    <property type="project" value="UniProtKB-KW"/>
</dbReference>
<dbReference type="InterPro" id="IPR005225">
    <property type="entry name" value="Small_GTP-bd"/>
</dbReference>
<sequence length="221" mass="24747">NALAGRESAIVTEIAGTTRDVLREHIQIDGMPLHIIDTAGLRDSPDQVERIGIERAWDEIRQADRVLFMVDSQETSAIHPDDIWPEFFAQLPDDMPFTVIRNKIDLTQENTGLTEHNGIPVIQLSAKTGHGIEQLREHLKHCVGYSATSEGSFMARRRHLDALEKAKSHLLLGQEHLELNLAGELLAEELRLTQQHLNEITGEFTSDDLLGQIFGSFCIGK</sequence>
<keyword evidence="7" id="KW-0630">Potassium</keyword>
<dbReference type="AlphaFoldDB" id="A0A348WQG5"/>
<dbReference type="Proteomes" id="UP000262878">
    <property type="component" value="Unassembled WGS sequence"/>
</dbReference>
<dbReference type="FunFam" id="3.40.50.300:FF:000249">
    <property type="entry name" value="tRNA modification GTPase MnmE"/>
    <property type="match status" value="1"/>
</dbReference>
<comment type="caution">
    <text evidence="10">The sequence shown here is derived from an EMBL/GenBank/DDBJ whole genome shotgun (WGS) entry which is preliminary data.</text>
</comment>
<dbReference type="GO" id="GO:0030488">
    <property type="term" value="P:tRNA methylation"/>
    <property type="evidence" value="ECO:0007669"/>
    <property type="project" value="TreeGrafter"/>
</dbReference>
<keyword evidence="1" id="KW-0963">Cytoplasm</keyword>
<evidence type="ECO:0000256" key="7">
    <source>
        <dbReference type="ARBA" id="ARBA00022958"/>
    </source>
</evidence>
<reference evidence="10 11" key="1">
    <citation type="journal article" date="2018" name="Nat. Biotechnol.">
        <title>A standardized bacterial taxonomy based on genome phylogeny substantially revises the tree of life.</title>
        <authorList>
            <person name="Parks D.H."/>
            <person name="Chuvochina M."/>
            <person name="Waite D.W."/>
            <person name="Rinke C."/>
            <person name="Skarshewski A."/>
            <person name="Chaumeil P.A."/>
            <person name="Hugenholtz P."/>
        </authorList>
    </citation>
    <scope>NUCLEOTIDE SEQUENCE [LARGE SCALE GENOMIC DNA]</scope>
    <source>
        <strain evidence="10">UBA9360</strain>
    </source>
</reference>
<evidence type="ECO:0000259" key="9">
    <source>
        <dbReference type="PROSITE" id="PS51709"/>
    </source>
</evidence>
<keyword evidence="8" id="KW-0342">GTP-binding</keyword>
<evidence type="ECO:0000256" key="8">
    <source>
        <dbReference type="ARBA" id="ARBA00023134"/>
    </source>
</evidence>
<evidence type="ECO:0000313" key="10">
    <source>
        <dbReference type="EMBL" id="HAR56777.1"/>
    </source>
</evidence>
<dbReference type="CDD" id="cd04164">
    <property type="entry name" value="trmE"/>
    <property type="match status" value="1"/>
</dbReference>
<evidence type="ECO:0000256" key="3">
    <source>
        <dbReference type="ARBA" id="ARBA00022723"/>
    </source>
</evidence>
<keyword evidence="3" id="KW-0479">Metal-binding</keyword>
<dbReference type="InterPro" id="IPR031168">
    <property type="entry name" value="G_TrmE"/>
</dbReference>
<dbReference type="GO" id="GO:0046872">
    <property type="term" value="F:metal ion binding"/>
    <property type="evidence" value="ECO:0007669"/>
    <property type="project" value="UniProtKB-KW"/>
</dbReference>
<evidence type="ECO:0000256" key="5">
    <source>
        <dbReference type="ARBA" id="ARBA00022801"/>
    </source>
</evidence>
<protein>
    <submittedName>
        <fullName evidence="10">tRNA uridine-5-carboxymethylaminomethyl(34) synthesis GTPase MnmE</fullName>
    </submittedName>
</protein>
<dbReference type="Gene3D" id="1.20.120.430">
    <property type="entry name" value="tRNA modification GTPase MnmE domain 2"/>
    <property type="match status" value="1"/>
</dbReference>
<keyword evidence="2" id="KW-0819">tRNA processing</keyword>
<accession>A0A348WQG5</accession>
<dbReference type="SUPFAM" id="SSF116878">
    <property type="entry name" value="TrmE connector domain"/>
    <property type="match status" value="1"/>
</dbReference>
<dbReference type="InterPro" id="IPR027417">
    <property type="entry name" value="P-loop_NTPase"/>
</dbReference>
<evidence type="ECO:0000256" key="2">
    <source>
        <dbReference type="ARBA" id="ARBA00022694"/>
    </source>
</evidence>